<sequence>MFCRVHVEVVVQEVPLENQEQREHLEVTVPLVGLGKG</sequence>
<keyword evidence="2" id="KW-1185">Reference proteome</keyword>
<dbReference type="AlphaFoldDB" id="A0A401TF36"/>
<reference evidence="1 2" key="1">
    <citation type="journal article" date="2018" name="Nat. Ecol. Evol.">
        <title>Shark genomes provide insights into elasmobranch evolution and the origin of vertebrates.</title>
        <authorList>
            <person name="Hara Y"/>
            <person name="Yamaguchi K"/>
            <person name="Onimaru K"/>
            <person name="Kadota M"/>
            <person name="Koyanagi M"/>
            <person name="Keeley SD"/>
            <person name="Tatsumi K"/>
            <person name="Tanaka K"/>
            <person name="Motone F"/>
            <person name="Kageyama Y"/>
            <person name="Nozu R"/>
            <person name="Adachi N"/>
            <person name="Nishimura O"/>
            <person name="Nakagawa R"/>
            <person name="Tanegashima C"/>
            <person name="Kiyatake I"/>
            <person name="Matsumoto R"/>
            <person name="Murakumo K"/>
            <person name="Nishida K"/>
            <person name="Terakita A"/>
            <person name="Kuratani S"/>
            <person name="Sato K"/>
            <person name="Hyodo S Kuraku.S."/>
        </authorList>
    </citation>
    <scope>NUCLEOTIDE SEQUENCE [LARGE SCALE GENOMIC DNA]</scope>
</reference>
<feature type="non-terminal residue" evidence="1">
    <location>
        <position position="37"/>
    </location>
</feature>
<proteinExistence type="predicted"/>
<gene>
    <name evidence="1" type="ORF">chiPu_0025000</name>
</gene>
<organism evidence="1 2">
    <name type="scientific">Chiloscyllium punctatum</name>
    <name type="common">Brownbanded bambooshark</name>
    <name type="synonym">Hemiscyllium punctatum</name>
    <dbReference type="NCBI Taxonomy" id="137246"/>
    <lineage>
        <taxon>Eukaryota</taxon>
        <taxon>Metazoa</taxon>
        <taxon>Chordata</taxon>
        <taxon>Craniata</taxon>
        <taxon>Vertebrata</taxon>
        <taxon>Chondrichthyes</taxon>
        <taxon>Elasmobranchii</taxon>
        <taxon>Galeomorphii</taxon>
        <taxon>Galeoidea</taxon>
        <taxon>Orectolobiformes</taxon>
        <taxon>Hemiscylliidae</taxon>
        <taxon>Chiloscyllium</taxon>
    </lineage>
</organism>
<evidence type="ECO:0000313" key="1">
    <source>
        <dbReference type="EMBL" id="GCC41259.1"/>
    </source>
</evidence>
<protein>
    <submittedName>
        <fullName evidence="1">Uncharacterized protein</fullName>
    </submittedName>
</protein>
<evidence type="ECO:0000313" key="2">
    <source>
        <dbReference type="Proteomes" id="UP000287033"/>
    </source>
</evidence>
<dbReference type="EMBL" id="BEZZ01050331">
    <property type="protein sequence ID" value="GCC41259.1"/>
    <property type="molecule type" value="Genomic_DNA"/>
</dbReference>
<dbReference type="Proteomes" id="UP000287033">
    <property type="component" value="Unassembled WGS sequence"/>
</dbReference>
<comment type="caution">
    <text evidence="1">The sequence shown here is derived from an EMBL/GenBank/DDBJ whole genome shotgun (WGS) entry which is preliminary data.</text>
</comment>
<accession>A0A401TF36</accession>
<name>A0A401TF36_CHIPU</name>